<dbReference type="EMBL" id="NCKW01008111">
    <property type="protein sequence ID" value="POM68642.1"/>
    <property type="molecule type" value="Genomic_DNA"/>
</dbReference>
<organism evidence="1 2">
    <name type="scientific">Phytophthora palmivora</name>
    <dbReference type="NCBI Taxonomy" id="4796"/>
    <lineage>
        <taxon>Eukaryota</taxon>
        <taxon>Sar</taxon>
        <taxon>Stramenopiles</taxon>
        <taxon>Oomycota</taxon>
        <taxon>Peronosporomycetes</taxon>
        <taxon>Peronosporales</taxon>
        <taxon>Peronosporaceae</taxon>
        <taxon>Phytophthora</taxon>
    </lineage>
</organism>
<dbReference type="Gene3D" id="2.40.70.10">
    <property type="entry name" value="Acid Proteases"/>
    <property type="match status" value="1"/>
</dbReference>
<dbReference type="InterPro" id="IPR021109">
    <property type="entry name" value="Peptidase_aspartic_dom_sf"/>
</dbReference>
<sequence length="468" mass="53487">MTTISNSLEAEMLEMKGYLANLVQSLTSMSTTLNQTKTIAQAAQQMATEARDNVISFQQTNVDSGSTIQASLAVRSVAQHPNSDIIMDGTQIAQTSAPRLRKMDVSPPTFEGAIDGIKLNGFLFQFDSYYRQKGYDLQEHDNLLCYELNQCVRKSALVWYERYMTDSNTRWSVSFVSRTFNDKILNQVLTLKQSGGYRGYRGYAAKFRELQRIVKLDEQTATNLLVNGLSDMQMKRAVQRKQPTTLSAGFLETWKNESRWRKTDQQASGTGGIIAHGKQPVVTLCSRWQRGRHREEDCWIKYPAKKPRNLMQKQDLHKKIYALLETLCSKQDICIPNSNFIDSCATIDGQTDGGDTQTIVTITLYLDDFPPYTNDFLVIDVPEEQGILLGMPWLRKENPDIDWVTERIQPRRVNDGEKEKLTSGFYSVHKGMTKCIGDKQFRRMLEKPKDIEFVFVIRAKTKKEKADE</sequence>
<protein>
    <recommendedName>
        <fullName evidence="3">Retrotransposon gag domain-containing protein</fullName>
    </recommendedName>
</protein>
<accession>A0A2P4XSW4</accession>
<reference evidence="1 2" key="1">
    <citation type="journal article" date="2017" name="Genome Biol. Evol.">
        <title>Phytophthora megakarya and P. palmivora, closely related causal agents of cacao black pod rot, underwent increases in genome sizes and gene numbers by different mechanisms.</title>
        <authorList>
            <person name="Ali S.S."/>
            <person name="Shao J."/>
            <person name="Lary D.J."/>
            <person name="Kronmiller B."/>
            <person name="Shen D."/>
            <person name="Strem M.D."/>
            <person name="Amoako-Attah I."/>
            <person name="Akrofi A.Y."/>
            <person name="Begoude B.A."/>
            <person name="Ten Hoopen G.M."/>
            <person name="Coulibaly K."/>
            <person name="Kebe B.I."/>
            <person name="Melnick R.L."/>
            <person name="Guiltinan M.J."/>
            <person name="Tyler B.M."/>
            <person name="Meinhardt L.W."/>
            <person name="Bailey B.A."/>
        </authorList>
    </citation>
    <scope>NUCLEOTIDE SEQUENCE [LARGE SCALE GENOMIC DNA]</scope>
    <source>
        <strain evidence="2">sbr112.9</strain>
    </source>
</reference>
<comment type="caution">
    <text evidence="1">The sequence shown here is derived from an EMBL/GenBank/DDBJ whole genome shotgun (WGS) entry which is preliminary data.</text>
</comment>
<name>A0A2P4XSW4_9STRA</name>
<gene>
    <name evidence="1" type="ORF">PHPALM_15180</name>
</gene>
<evidence type="ECO:0000313" key="1">
    <source>
        <dbReference type="EMBL" id="POM68642.1"/>
    </source>
</evidence>
<dbReference type="AlphaFoldDB" id="A0A2P4XSW4"/>
<evidence type="ECO:0000313" key="2">
    <source>
        <dbReference type="Proteomes" id="UP000237271"/>
    </source>
</evidence>
<proteinExistence type="predicted"/>
<keyword evidence="2" id="KW-1185">Reference proteome</keyword>
<dbReference type="OrthoDB" id="128646at2759"/>
<evidence type="ECO:0008006" key="3">
    <source>
        <dbReference type="Google" id="ProtNLM"/>
    </source>
</evidence>
<dbReference type="Proteomes" id="UP000237271">
    <property type="component" value="Unassembled WGS sequence"/>
</dbReference>